<feature type="transmembrane region" description="Helical" evidence="1">
    <location>
        <begin position="72"/>
        <end position="91"/>
    </location>
</feature>
<dbReference type="STRING" id="29172.A0A0D8X7P8"/>
<organism evidence="2 3">
    <name type="scientific">Dictyocaulus viviparus</name>
    <name type="common">Bovine lungworm</name>
    <dbReference type="NCBI Taxonomy" id="29172"/>
    <lineage>
        <taxon>Eukaryota</taxon>
        <taxon>Metazoa</taxon>
        <taxon>Ecdysozoa</taxon>
        <taxon>Nematoda</taxon>
        <taxon>Chromadorea</taxon>
        <taxon>Rhabditida</taxon>
        <taxon>Rhabditina</taxon>
        <taxon>Rhabditomorpha</taxon>
        <taxon>Strongyloidea</taxon>
        <taxon>Metastrongylidae</taxon>
        <taxon>Dictyocaulus</taxon>
    </lineage>
</organism>
<evidence type="ECO:0000256" key="1">
    <source>
        <dbReference type="SAM" id="Phobius"/>
    </source>
</evidence>
<protein>
    <recommendedName>
        <fullName evidence="4">Neurotransmitter-gated ion-channel transmembrane region</fullName>
    </recommendedName>
</protein>
<name>A0A0D8X7P8_DICVI</name>
<keyword evidence="1" id="KW-0812">Transmembrane</keyword>
<sequence length="248" mass="28640">MVIRNEERSPDHQHLNWENMSRSKPITNNEIREVGDLILIDVTLYKNQIYRRNGAFDELNIQLNFRRGQYKILLMFFLPSILFMVVSWLSLILGPMAITRSVLIIGSMLLLLTHYYANMAGLPETTGITSIDLWKIFSLLFVVGILIELVLVTCMASMGRSTKFTRCCHQRKTRGKYELEPLYEELNDLRTRGTRSTCGCCRYSALFMDCLALWISAAVFVLFMLTLYTRGSLLVKWFNDVNPSNLSL</sequence>
<keyword evidence="1" id="KW-1133">Transmembrane helix</keyword>
<dbReference type="OrthoDB" id="5830690at2759"/>
<reference evidence="2 3" key="1">
    <citation type="submission" date="2013-11" db="EMBL/GenBank/DDBJ databases">
        <title>Draft genome of the bovine lungworm Dictyocaulus viviparus.</title>
        <authorList>
            <person name="Mitreva M."/>
        </authorList>
    </citation>
    <scope>NUCLEOTIDE SEQUENCE [LARGE SCALE GENOMIC DNA]</scope>
    <source>
        <strain evidence="2 3">HannoverDv2000</strain>
    </source>
</reference>
<proteinExistence type="predicted"/>
<reference evidence="3" key="2">
    <citation type="journal article" date="2016" name="Sci. Rep.">
        <title>Dictyocaulus viviparus genome, variome and transcriptome elucidate lungworm biology and support future intervention.</title>
        <authorList>
            <person name="McNulty S.N."/>
            <person name="Strube C."/>
            <person name="Rosa B.A."/>
            <person name="Martin J.C."/>
            <person name="Tyagi R."/>
            <person name="Choi Y.J."/>
            <person name="Wang Q."/>
            <person name="Hallsworth Pepin K."/>
            <person name="Zhang X."/>
            <person name="Ozersky P."/>
            <person name="Wilson R.K."/>
            <person name="Sternberg P.W."/>
            <person name="Gasser R.B."/>
            <person name="Mitreva M."/>
        </authorList>
    </citation>
    <scope>NUCLEOTIDE SEQUENCE [LARGE SCALE GENOMIC DNA]</scope>
    <source>
        <strain evidence="3">HannoverDv2000</strain>
    </source>
</reference>
<evidence type="ECO:0000313" key="3">
    <source>
        <dbReference type="Proteomes" id="UP000053766"/>
    </source>
</evidence>
<feature type="transmembrane region" description="Helical" evidence="1">
    <location>
        <begin position="205"/>
        <end position="228"/>
    </location>
</feature>
<gene>
    <name evidence="2" type="ORF">DICVIV_13462</name>
</gene>
<dbReference type="InterPro" id="IPR036719">
    <property type="entry name" value="Neuro-gated_channel_TM_sf"/>
</dbReference>
<dbReference type="InterPro" id="IPR038050">
    <property type="entry name" value="Neuro_actylchol_rec"/>
</dbReference>
<dbReference type="GO" id="GO:0016020">
    <property type="term" value="C:membrane"/>
    <property type="evidence" value="ECO:0007669"/>
    <property type="project" value="InterPro"/>
</dbReference>
<dbReference type="Gene3D" id="1.20.58.390">
    <property type="entry name" value="Neurotransmitter-gated ion-channel transmembrane domain"/>
    <property type="match status" value="1"/>
</dbReference>
<dbReference type="SUPFAM" id="SSF90112">
    <property type="entry name" value="Neurotransmitter-gated ion-channel transmembrane pore"/>
    <property type="match status" value="1"/>
</dbReference>
<dbReference type="Proteomes" id="UP000053766">
    <property type="component" value="Unassembled WGS sequence"/>
</dbReference>
<accession>A0A0D8X7P8</accession>
<keyword evidence="1" id="KW-0472">Membrane</keyword>
<evidence type="ECO:0000313" key="2">
    <source>
        <dbReference type="EMBL" id="KJH40580.1"/>
    </source>
</evidence>
<dbReference type="GO" id="GO:0006811">
    <property type="term" value="P:monoatomic ion transport"/>
    <property type="evidence" value="ECO:0007669"/>
    <property type="project" value="InterPro"/>
</dbReference>
<feature type="transmembrane region" description="Helical" evidence="1">
    <location>
        <begin position="98"/>
        <end position="116"/>
    </location>
</feature>
<dbReference type="AlphaFoldDB" id="A0A0D8X7P8"/>
<keyword evidence="3" id="KW-1185">Reference proteome</keyword>
<dbReference type="EMBL" id="KN717102">
    <property type="protein sequence ID" value="KJH40580.1"/>
    <property type="molecule type" value="Genomic_DNA"/>
</dbReference>
<evidence type="ECO:0008006" key="4">
    <source>
        <dbReference type="Google" id="ProtNLM"/>
    </source>
</evidence>
<feature type="transmembrane region" description="Helical" evidence="1">
    <location>
        <begin position="136"/>
        <end position="156"/>
    </location>
</feature>